<evidence type="ECO:0000256" key="1">
    <source>
        <dbReference type="SAM" id="MobiDB-lite"/>
    </source>
</evidence>
<gene>
    <name evidence="2" type="ORF">K8344_04140</name>
</gene>
<comment type="caution">
    <text evidence="2">The sequence shown here is derived from an EMBL/GenBank/DDBJ whole genome shotgun (WGS) entry which is preliminary data.</text>
</comment>
<feature type="region of interest" description="Disordered" evidence="1">
    <location>
        <begin position="65"/>
        <end position="93"/>
    </location>
</feature>
<dbReference type="Proteomes" id="UP001139462">
    <property type="component" value="Unassembled WGS sequence"/>
</dbReference>
<protein>
    <submittedName>
        <fullName evidence="2">Uncharacterized protein</fullName>
    </submittedName>
</protein>
<reference evidence="2" key="1">
    <citation type="submission" date="2021-09" db="EMBL/GenBank/DDBJ databases">
        <title>Genome of Aequorivita sp. strain F64183.</title>
        <authorList>
            <person name="Wang Y."/>
        </authorList>
    </citation>
    <scope>NUCLEOTIDE SEQUENCE</scope>
    <source>
        <strain evidence="2">F64183</strain>
    </source>
</reference>
<keyword evidence="3" id="KW-1185">Reference proteome</keyword>
<accession>A0A9X1R114</accession>
<evidence type="ECO:0000313" key="2">
    <source>
        <dbReference type="EMBL" id="MCG2430301.1"/>
    </source>
</evidence>
<dbReference type="EMBL" id="JAIRBB010000002">
    <property type="protein sequence ID" value="MCG2430301.1"/>
    <property type="molecule type" value="Genomic_DNA"/>
</dbReference>
<proteinExistence type="predicted"/>
<organism evidence="2 3">
    <name type="scientific">Aequorivita xiaoshiensis</name>
    <dbReference type="NCBI Taxonomy" id="2874476"/>
    <lineage>
        <taxon>Bacteria</taxon>
        <taxon>Pseudomonadati</taxon>
        <taxon>Bacteroidota</taxon>
        <taxon>Flavobacteriia</taxon>
        <taxon>Flavobacteriales</taxon>
        <taxon>Flavobacteriaceae</taxon>
        <taxon>Aequorivita</taxon>
    </lineage>
</organism>
<name>A0A9X1R114_9FLAO</name>
<dbReference type="RefSeq" id="WP_237607003.1">
    <property type="nucleotide sequence ID" value="NZ_JAIRBB010000002.1"/>
</dbReference>
<evidence type="ECO:0000313" key="3">
    <source>
        <dbReference type="Proteomes" id="UP001139462"/>
    </source>
</evidence>
<dbReference type="AlphaFoldDB" id="A0A9X1R114"/>
<feature type="compositionally biased region" description="Basic residues" evidence="1">
    <location>
        <begin position="79"/>
        <end position="93"/>
    </location>
</feature>
<sequence length="137" mass="16312">MTRKESKINISVEEQYFSSEFSEKENKEIKPDEIGKNIPILEYLNNNIYEIFEFSKEQRTALIKASGQLSRPNRDEFSRRKKDFKKAQKRKPAERKIELQDFQLPLDILDAVARVMDSLFDEVNTRNLWSGKFLKNY</sequence>